<dbReference type="Gene3D" id="3.40.630.30">
    <property type="match status" value="1"/>
</dbReference>
<keyword evidence="2" id="KW-0808">Transferase</keyword>
<dbReference type="AlphaFoldDB" id="A0A6L3V1F7"/>
<dbReference type="SUPFAM" id="SSF55729">
    <property type="entry name" value="Acyl-CoA N-acyltransferases (Nat)"/>
    <property type="match status" value="1"/>
</dbReference>
<keyword evidence="3" id="KW-1185">Reference proteome</keyword>
<dbReference type="GO" id="GO:0008999">
    <property type="term" value="F:protein-N-terminal-alanine acetyltransferase activity"/>
    <property type="evidence" value="ECO:0007669"/>
    <property type="project" value="TreeGrafter"/>
</dbReference>
<protein>
    <submittedName>
        <fullName evidence="2">GNAT family N-acetyltransferase</fullName>
    </submittedName>
</protein>
<dbReference type="InterPro" id="IPR016181">
    <property type="entry name" value="Acyl_CoA_acyltransferase"/>
</dbReference>
<dbReference type="Pfam" id="PF13302">
    <property type="entry name" value="Acetyltransf_3"/>
    <property type="match status" value="1"/>
</dbReference>
<organism evidence="2 3">
    <name type="scientific">Cytobacillus depressus</name>
    <dbReference type="NCBI Taxonomy" id="1602942"/>
    <lineage>
        <taxon>Bacteria</taxon>
        <taxon>Bacillati</taxon>
        <taxon>Bacillota</taxon>
        <taxon>Bacilli</taxon>
        <taxon>Bacillales</taxon>
        <taxon>Bacillaceae</taxon>
        <taxon>Cytobacillus</taxon>
    </lineage>
</organism>
<sequence length="181" mass="20942">MELTKPFPVLETKRLFLREVVPSDAASILTYLSDQEVMEYFGMEPFQSEQDALEEIQWYNEIFSNKTGIRWGITIKGNDAVIGSCGFHDLSKKHVRGEIGAELSKDYWRKGIMTEALSAIIPYGFNHFNLMRIQALIEPPNTASIRLFERIGFSREGLLRKYEYTCGKFDDLYMYSLLKTD</sequence>
<dbReference type="RefSeq" id="WP_151536116.1">
    <property type="nucleotide sequence ID" value="NZ_WBOS01000010.1"/>
</dbReference>
<evidence type="ECO:0000259" key="1">
    <source>
        <dbReference type="PROSITE" id="PS51186"/>
    </source>
</evidence>
<dbReference type="Proteomes" id="UP000481030">
    <property type="component" value="Unassembled WGS sequence"/>
</dbReference>
<dbReference type="PANTHER" id="PTHR43792">
    <property type="entry name" value="GNAT FAMILY, PUTATIVE (AFU_ORTHOLOGUE AFUA_3G00765)-RELATED-RELATED"/>
    <property type="match status" value="1"/>
</dbReference>
<dbReference type="InterPro" id="IPR000182">
    <property type="entry name" value="GNAT_dom"/>
</dbReference>
<gene>
    <name evidence="2" type="ORF">F7731_17625</name>
</gene>
<dbReference type="PANTHER" id="PTHR43792:SF9">
    <property type="entry name" value="RIBOSOMAL-PROTEIN-ALANINE ACETYLTRANSFERASE"/>
    <property type="match status" value="1"/>
</dbReference>
<dbReference type="OrthoDB" id="9785602at2"/>
<dbReference type="GO" id="GO:0005737">
    <property type="term" value="C:cytoplasm"/>
    <property type="evidence" value="ECO:0007669"/>
    <property type="project" value="TreeGrafter"/>
</dbReference>
<evidence type="ECO:0000313" key="3">
    <source>
        <dbReference type="Proteomes" id="UP000481030"/>
    </source>
</evidence>
<evidence type="ECO:0000313" key="2">
    <source>
        <dbReference type="EMBL" id="KAB2332109.1"/>
    </source>
</evidence>
<name>A0A6L3V1F7_9BACI</name>
<comment type="caution">
    <text evidence="2">The sequence shown here is derived from an EMBL/GenBank/DDBJ whole genome shotgun (WGS) entry which is preliminary data.</text>
</comment>
<accession>A0A6L3V1F7</accession>
<feature type="domain" description="N-acetyltransferase" evidence="1">
    <location>
        <begin position="15"/>
        <end position="179"/>
    </location>
</feature>
<dbReference type="InterPro" id="IPR051531">
    <property type="entry name" value="N-acetyltransferase"/>
</dbReference>
<dbReference type="PROSITE" id="PS51186">
    <property type="entry name" value="GNAT"/>
    <property type="match status" value="1"/>
</dbReference>
<dbReference type="EMBL" id="WBOS01000010">
    <property type="protein sequence ID" value="KAB2332109.1"/>
    <property type="molecule type" value="Genomic_DNA"/>
</dbReference>
<reference evidence="2 3" key="1">
    <citation type="journal article" date="2016" name="Antonie Van Leeuwenhoek">
        <title>Bacillus depressus sp. nov., isolated from soil of a sunflower field.</title>
        <authorList>
            <person name="Wei X."/>
            <person name="Xin D."/>
            <person name="Xin Y."/>
            <person name="Zhang H."/>
            <person name="Wang T."/>
            <person name="Zhang J."/>
        </authorList>
    </citation>
    <scope>NUCLEOTIDE SEQUENCE [LARGE SCALE GENOMIC DNA]</scope>
    <source>
        <strain evidence="2 3">BZ1</strain>
    </source>
</reference>
<proteinExistence type="predicted"/>